<organism evidence="3 4">
    <name type="scientific">Kitasatospora cathayae</name>
    <dbReference type="NCBI Taxonomy" id="3004092"/>
    <lineage>
        <taxon>Bacteria</taxon>
        <taxon>Bacillati</taxon>
        <taxon>Actinomycetota</taxon>
        <taxon>Actinomycetes</taxon>
        <taxon>Kitasatosporales</taxon>
        <taxon>Streptomycetaceae</taxon>
        <taxon>Kitasatospora</taxon>
    </lineage>
</organism>
<name>A0ABY7PX99_9ACTN</name>
<accession>A0ABY7PX99</accession>
<evidence type="ECO:0000256" key="1">
    <source>
        <dbReference type="SAM" id="MobiDB-lite"/>
    </source>
</evidence>
<reference evidence="4" key="1">
    <citation type="submission" date="2022-12" db="EMBL/GenBank/DDBJ databases">
        <authorList>
            <person name="Mo P."/>
        </authorList>
    </citation>
    <scope>NUCLEOTIDE SEQUENCE [LARGE SCALE GENOMIC DNA]</scope>
    <source>
        <strain evidence="4">HUAS 3-15</strain>
    </source>
</reference>
<dbReference type="EMBL" id="CP115450">
    <property type="protein sequence ID" value="WBP84787.1"/>
    <property type="molecule type" value="Genomic_DNA"/>
</dbReference>
<evidence type="ECO:0000313" key="3">
    <source>
        <dbReference type="EMBL" id="WBP84787.1"/>
    </source>
</evidence>
<sequence length="305" mass="32195">MTLWPLDALAGLVTLALLVGAAFLHITGLKRWAGHRSRVSPGFVVVMAVAVPPALGAGFLWVGLPVSAWIHFAVGGIALLLIAVAPLVTAYRGRRPSRSWAGTDQGHGHRTLPPGTYVIGPSGRDSHPQVHHRGQVPTGWALGVLEPPEGPPYAQLIVEIVAEFHAELVEAAIDSGFVPSTDEPPETSGAVDVGDGLVVKRLLLDGGRCGWGPGWRVEARPDWLAAAEGRGSVLVSIVPPDTSPPGLPEMEPEAHRATFARGLAQARAEGRVLHGLAELQLGTAPGKRAGGRLARVRNGWRTRRQ</sequence>
<keyword evidence="2" id="KW-1133">Transmembrane helix</keyword>
<keyword evidence="4" id="KW-1185">Reference proteome</keyword>
<protein>
    <submittedName>
        <fullName evidence="3">Uncharacterized protein</fullName>
    </submittedName>
</protein>
<feature type="region of interest" description="Disordered" evidence="1">
    <location>
        <begin position="96"/>
        <end position="133"/>
    </location>
</feature>
<keyword evidence="2" id="KW-0472">Membrane</keyword>
<gene>
    <name evidence="3" type="ORF">O1G21_02270</name>
</gene>
<evidence type="ECO:0000256" key="2">
    <source>
        <dbReference type="SAM" id="Phobius"/>
    </source>
</evidence>
<feature type="transmembrane region" description="Helical" evidence="2">
    <location>
        <begin position="68"/>
        <end position="91"/>
    </location>
</feature>
<feature type="transmembrane region" description="Helical" evidence="2">
    <location>
        <begin position="6"/>
        <end position="27"/>
    </location>
</feature>
<dbReference type="Proteomes" id="UP001212821">
    <property type="component" value="Chromosome"/>
</dbReference>
<evidence type="ECO:0000313" key="4">
    <source>
        <dbReference type="Proteomes" id="UP001212821"/>
    </source>
</evidence>
<dbReference type="RefSeq" id="WP_270140276.1">
    <property type="nucleotide sequence ID" value="NZ_CP115450.1"/>
</dbReference>
<proteinExistence type="predicted"/>
<keyword evidence="2" id="KW-0812">Transmembrane</keyword>
<feature type="transmembrane region" description="Helical" evidence="2">
    <location>
        <begin position="39"/>
        <end position="62"/>
    </location>
</feature>